<organism evidence="6 7">
    <name type="scientific">Chryseolinea lacunae</name>
    <dbReference type="NCBI Taxonomy" id="2801331"/>
    <lineage>
        <taxon>Bacteria</taxon>
        <taxon>Pseudomonadati</taxon>
        <taxon>Bacteroidota</taxon>
        <taxon>Cytophagia</taxon>
        <taxon>Cytophagales</taxon>
        <taxon>Fulvivirgaceae</taxon>
        <taxon>Chryseolinea</taxon>
    </lineage>
</organism>
<dbReference type="Proteomes" id="UP000613030">
    <property type="component" value="Unassembled WGS sequence"/>
</dbReference>
<dbReference type="RefSeq" id="WP_202012815.1">
    <property type="nucleotide sequence ID" value="NZ_JAERRB010000007.1"/>
</dbReference>
<keyword evidence="3" id="KW-0732">Signal</keyword>
<name>A0ABS1KVJ2_9BACT</name>
<evidence type="ECO:0000259" key="5">
    <source>
        <dbReference type="Pfam" id="PF18962"/>
    </source>
</evidence>
<keyword evidence="2" id="KW-0604">Photosystem II</keyword>
<feature type="signal peptide" evidence="3">
    <location>
        <begin position="1"/>
        <end position="20"/>
    </location>
</feature>
<proteinExistence type="predicted"/>
<gene>
    <name evidence="6" type="ORF">JI741_19715</name>
</gene>
<comment type="caution">
    <text evidence="6">The sequence shown here is derived from an EMBL/GenBank/DDBJ whole genome shotgun (WGS) entry which is preliminary data.</text>
</comment>
<evidence type="ECO:0000313" key="7">
    <source>
        <dbReference type="Proteomes" id="UP000613030"/>
    </source>
</evidence>
<evidence type="ECO:0000256" key="1">
    <source>
        <dbReference type="ARBA" id="ARBA00022531"/>
    </source>
</evidence>
<evidence type="ECO:0000256" key="2">
    <source>
        <dbReference type="ARBA" id="ARBA00023276"/>
    </source>
</evidence>
<dbReference type="NCBIfam" id="TIGR04183">
    <property type="entry name" value="Por_Secre_tail"/>
    <property type="match status" value="1"/>
</dbReference>
<feature type="chain" id="PRO_5046777152" evidence="3">
    <location>
        <begin position="21"/>
        <end position="739"/>
    </location>
</feature>
<dbReference type="SUPFAM" id="SSF110296">
    <property type="entry name" value="Oligoxyloglucan reducing end-specific cellobiohydrolase"/>
    <property type="match status" value="3"/>
</dbReference>
<keyword evidence="7" id="KW-1185">Reference proteome</keyword>
<protein>
    <submittedName>
        <fullName evidence="6">T9SS type A sorting domain-containing protein</fullName>
    </submittedName>
</protein>
<sequence length="739" mass="82026">MRNTLTVVFVLFCVSLQAQWQLVHPASPLHRLFIKAVVPPGSTECYAVGNDLAISVDGGVSWQRSLQNHLPVNLTPDSRYYDLQFVSATTAYFLFENRIYKTTDRGAHWNVVLESTQTHPKYFASAIFSSIFFLNEQNGYAVGDFAKLYQTSDGGQTWKVLSATTATAPFVSYSDVVFTDNLTGYISGYDVATIEMNYGFTEFVLKTTDGGTTWKRWDLPAQTDARIINLRFVDADHGFATFKNSKDNDELFATIDGGQSWNPVNPPGLRAIKTLHWIDGKTAVAFGTTSLYDNEFFRTENGGTSWEPISLPVFPQQDINILTDIAFVDANNGFAVGAAGNILRTNDKGKTWRSANEGYPFFHSLSFPSKNVGYASSGKGFFKTTDGGATWTFQHQSESLTVLNMQFVSETDGMLYGFKNFYYRVSQGGADIDLLTLPVNFLSLSELVQSGDSVFIAGTALAPFRQVLLRSGDRGETWETTTLSDERNLIFQVQRIHNRFYYTSSVTITRSGSRGQSPETVFTTNNGYLNAVHFLDEQTALAFFTSGEMKRSSDGGVHWQTVGSFDVSMLIKDFIKVNDRVVYAYGSKNNGNYVQGAVWISTDAGLHWREEQLPPVDFGISDMAVAGDFVFATGGYGIILRTTVPEEVTHVAEIPDSDARLYPNPTHDFLTLSITPDHQLESVAVVALNGSRLMAAAEETEKNGYRIAVNHLSDGLYVLEVKTSGGYWRKRFVKASLFR</sequence>
<dbReference type="PANTHER" id="PTHR47199">
    <property type="entry name" value="PHOTOSYSTEM II STABILITY/ASSEMBLY FACTOR HCF136, CHLOROPLASTIC"/>
    <property type="match status" value="1"/>
</dbReference>
<evidence type="ECO:0000256" key="3">
    <source>
        <dbReference type="SAM" id="SignalP"/>
    </source>
</evidence>
<reference evidence="6 7" key="1">
    <citation type="submission" date="2021-01" db="EMBL/GenBank/DDBJ databases">
        <title>Chryseolinea sp. Jin1 Genome sequencing and assembly.</title>
        <authorList>
            <person name="Kim I."/>
        </authorList>
    </citation>
    <scope>NUCLEOTIDE SEQUENCE [LARGE SCALE GENOMIC DNA]</scope>
    <source>
        <strain evidence="6 7">Jin1</strain>
    </source>
</reference>
<dbReference type="Pfam" id="PF14870">
    <property type="entry name" value="PSII_BNR"/>
    <property type="match status" value="2"/>
</dbReference>
<dbReference type="InterPro" id="IPR015943">
    <property type="entry name" value="WD40/YVTN_repeat-like_dom_sf"/>
</dbReference>
<evidence type="ECO:0000313" key="6">
    <source>
        <dbReference type="EMBL" id="MBL0743470.1"/>
    </source>
</evidence>
<evidence type="ECO:0000259" key="4">
    <source>
        <dbReference type="Pfam" id="PF14870"/>
    </source>
</evidence>
<feature type="domain" description="Secretion system C-terminal sorting" evidence="5">
    <location>
        <begin position="661"/>
        <end position="730"/>
    </location>
</feature>
<feature type="domain" description="Photosynthesis system II assembly factor Ycf48/Hcf136-like" evidence="4">
    <location>
        <begin position="304"/>
        <end position="392"/>
    </location>
</feature>
<feature type="domain" description="Photosynthesis system II assembly factor Ycf48/Hcf136-like" evidence="4">
    <location>
        <begin position="128"/>
        <end position="221"/>
    </location>
</feature>
<dbReference type="CDD" id="cd15482">
    <property type="entry name" value="Sialidase_non-viral"/>
    <property type="match status" value="1"/>
</dbReference>
<keyword evidence="1" id="KW-0602">Photosynthesis</keyword>
<dbReference type="Pfam" id="PF18962">
    <property type="entry name" value="Por_Secre_tail"/>
    <property type="match status" value="1"/>
</dbReference>
<dbReference type="InterPro" id="IPR028203">
    <property type="entry name" value="PSII_CF48-like_dom"/>
</dbReference>
<dbReference type="PANTHER" id="PTHR47199:SF2">
    <property type="entry name" value="PHOTOSYSTEM II STABILITY_ASSEMBLY FACTOR HCF136, CHLOROPLASTIC"/>
    <property type="match status" value="1"/>
</dbReference>
<dbReference type="EMBL" id="JAERRB010000007">
    <property type="protein sequence ID" value="MBL0743470.1"/>
    <property type="molecule type" value="Genomic_DNA"/>
</dbReference>
<dbReference type="InterPro" id="IPR026444">
    <property type="entry name" value="Secre_tail"/>
</dbReference>
<dbReference type="Gene3D" id="2.130.10.10">
    <property type="entry name" value="YVTN repeat-like/Quinoprotein amine dehydrogenase"/>
    <property type="match status" value="3"/>
</dbReference>
<accession>A0ABS1KVJ2</accession>